<gene>
    <name evidence="5" type="ORF">SDC9_144257</name>
</gene>
<feature type="compositionally biased region" description="Basic and acidic residues" evidence="4">
    <location>
        <begin position="28"/>
        <end position="43"/>
    </location>
</feature>
<evidence type="ECO:0000313" key="5">
    <source>
        <dbReference type="EMBL" id="MPM97084.1"/>
    </source>
</evidence>
<evidence type="ECO:0000256" key="3">
    <source>
        <dbReference type="ARBA" id="ARBA00022729"/>
    </source>
</evidence>
<evidence type="ECO:0008006" key="6">
    <source>
        <dbReference type="Google" id="ProtNLM"/>
    </source>
</evidence>
<feature type="compositionally biased region" description="Acidic residues" evidence="4">
    <location>
        <begin position="44"/>
        <end position="53"/>
    </location>
</feature>
<feature type="compositionally biased region" description="Basic and acidic residues" evidence="4">
    <location>
        <begin position="1"/>
        <end position="19"/>
    </location>
</feature>
<evidence type="ECO:0000256" key="2">
    <source>
        <dbReference type="ARBA" id="ARBA00022448"/>
    </source>
</evidence>
<feature type="region of interest" description="Disordered" evidence="4">
    <location>
        <begin position="1"/>
        <end position="69"/>
    </location>
</feature>
<organism evidence="5">
    <name type="scientific">bioreactor metagenome</name>
    <dbReference type="NCBI Taxonomy" id="1076179"/>
    <lineage>
        <taxon>unclassified sequences</taxon>
        <taxon>metagenomes</taxon>
        <taxon>ecological metagenomes</taxon>
    </lineage>
</organism>
<accession>A0A645E5K1</accession>
<dbReference type="SUPFAM" id="SSF53807">
    <property type="entry name" value="Helical backbone' metal receptor"/>
    <property type="match status" value="1"/>
</dbReference>
<dbReference type="InterPro" id="IPR050492">
    <property type="entry name" value="Bact_metal-bind_prot9"/>
</dbReference>
<comment type="similarity">
    <text evidence="1">Belongs to the bacterial solute-binding protein 9 family.</text>
</comment>
<dbReference type="InterPro" id="IPR006127">
    <property type="entry name" value="ZnuA-like"/>
</dbReference>
<keyword evidence="2" id="KW-0813">Transport</keyword>
<dbReference type="GO" id="GO:0030001">
    <property type="term" value="P:metal ion transport"/>
    <property type="evidence" value="ECO:0007669"/>
    <property type="project" value="InterPro"/>
</dbReference>
<evidence type="ECO:0000256" key="1">
    <source>
        <dbReference type="ARBA" id="ARBA00011028"/>
    </source>
</evidence>
<comment type="caution">
    <text evidence="5">The sequence shown here is derived from an EMBL/GenBank/DDBJ whole genome shotgun (WGS) entry which is preliminary data.</text>
</comment>
<dbReference type="AlphaFoldDB" id="A0A645E5K1"/>
<reference evidence="5" key="1">
    <citation type="submission" date="2019-08" db="EMBL/GenBank/DDBJ databases">
        <authorList>
            <person name="Kucharzyk K."/>
            <person name="Murdoch R.W."/>
            <person name="Higgins S."/>
            <person name="Loffler F."/>
        </authorList>
    </citation>
    <scope>NUCLEOTIDE SEQUENCE</scope>
</reference>
<dbReference type="EMBL" id="VSSQ01043404">
    <property type="protein sequence ID" value="MPM97084.1"/>
    <property type="molecule type" value="Genomic_DNA"/>
</dbReference>
<dbReference type="GO" id="GO:0046872">
    <property type="term" value="F:metal ion binding"/>
    <property type="evidence" value="ECO:0007669"/>
    <property type="project" value="InterPro"/>
</dbReference>
<name>A0A645E5K1_9ZZZZ</name>
<dbReference type="Gene3D" id="3.40.50.1980">
    <property type="entry name" value="Nitrogenase molybdenum iron protein domain"/>
    <property type="match status" value="2"/>
</dbReference>
<sequence>MDDGVSRMKMMDCVELKEEAEIEGMTAEEGHSHSEDDHDHDGDAHDEDTENHEEDAHANDEDEHNEDEHGQVLEYDEHVWTSPVNAAAITTAIGEKMAELDPAHAETYRANAADYTEKLMALDKEFGDFFDTVSNKTMVFGDRFPLRYFADEYGINCYAAFPGCSTQTEPSAATIAFLTEKVKEEGLKTVYYIEFSNHLVADSIAEATGAKTALFHSCHNVSKAEMDAGATYLTLMEGNLETLKTTMK</sequence>
<protein>
    <recommendedName>
        <fullName evidence="6">High-affinity zinc uptake system binding-protein ZnuA</fullName>
    </recommendedName>
</protein>
<keyword evidence="3" id="KW-0732">Signal</keyword>
<dbReference type="Pfam" id="PF01297">
    <property type="entry name" value="ZnuA"/>
    <property type="match status" value="1"/>
</dbReference>
<evidence type="ECO:0000256" key="4">
    <source>
        <dbReference type="SAM" id="MobiDB-lite"/>
    </source>
</evidence>
<dbReference type="PANTHER" id="PTHR42953">
    <property type="entry name" value="HIGH-AFFINITY ZINC UPTAKE SYSTEM PROTEIN ZNUA-RELATED"/>
    <property type="match status" value="1"/>
</dbReference>
<dbReference type="PANTHER" id="PTHR42953:SF3">
    <property type="entry name" value="HIGH-AFFINITY ZINC UPTAKE SYSTEM PROTEIN ZNUA"/>
    <property type="match status" value="1"/>
</dbReference>
<proteinExistence type="inferred from homology"/>